<name>A0AB34FB75_9HYPO</name>
<evidence type="ECO:0000313" key="3">
    <source>
        <dbReference type="EMBL" id="KAJ6436599.1"/>
    </source>
</evidence>
<accession>A0AB34FB75</accession>
<evidence type="ECO:0000313" key="4">
    <source>
        <dbReference type="Proteomes" id="UP001163105"/>
    </source>
</evidence>
<gene>
    <name evidence="3" type="ORF">O9K51_10843</name>
</gene>
<organism evidence="3 4">
    <name type="scientific">Purpureocillium lavendulum</name>
    <dbReference type="NCBI Taxonomy" id="1247861"/>
    <lineage>
        <taxon>Eukaryota</taxon>
        <taxon>Fungi</taxon>
        <taxon>Dikarya</taxon>
        <taxon>Ascomycota</taxon>
        <taxon>Pezizomycotina</taxon>
        <taxon>Sordariomycetes</taxon>
        <taxon>Hypocreomycetidae</taxon>
        <taxon>Hypocreales</taxon>
        <taxon>Ophiocordycipitaceae</taxon>
        <taxon>Purpureocillium</taxon>
    </lineage>
</organism>
<evidence type="ECO:0000256" key="1">
    <source>
        <dbReference type="SAM" id="MobiDB-lite"/>
    </source>
</evidence>
<feature type="region of interest" description="Disordered" evidence="1">
    <location>
        <begin position="26"/>
        <end position="83"/>
    </location>
</feature>
<feature type="compositionally biased region" description="Polar residues" evidence="1">
    <location>
        <begin position="26"/>
        <end position="40"/>
    </location>
</feature>
<dbReference type="Proteomes" id="UP001163105">
    <property type="component" value="Unassembled WGS sequence"/>
</dbReference>
<evidence type="ECO:0000256" key="2">
    <source>
        <dbReference type="SAM" id="SignalP"/>
    </source>
</evidence>
<proteinExistence type="predicted"/>
<feature type="compositionally biased region" description="Low complexity" evidence="1">
    <location>
        <begin position="41"/>
        <end position="77"/>
    </location>
</feature>
<protein>
    <submittedName>
        <fullName evidence="3">Uncharacterized protein</fullName>
    </submittedName>
</protein>
<sequence length="104" mass="9900">MMTPKLSNFLAVMLMLLGLVAAQQSTSVRSSAAPSVTSATGKSTSAPGKSAATTTSGTAAKSSASASATTTKKSAGSRGAGAGDSTLITVSLAAGLVVFGVAMS</sequence>
<feature type="signal peptide" evidence="2">
    <location>
        <begin position="1"/>
        <end position="22"/>
    </location>
</feature>
<dbReference type="EMBL" id="JAQHRD010000019">
    <property type="protein sequence ID" value="KAJ6436599.1"/>
    <property type="molecule type" value="Genomic_DNA"/>
</dbReference>
<keyword evidence="2" id="KW-0732">Signal</keyword>
<comment type="caution">
    <text evidence="3">The sequence shown here is derived from an EMBL/GenBank/DDBJ whole genome shotgun (WGS) entry which is preliminary data.</text>
</comment>
<reference evidence="3" key="1">
    <citation type="submission" date="2023-01" db="EMBL/GenBank/DDBJ databases">
        <title>The growth and conidiation of Purpureocillium lavendulum are regulated by nitrogen source and histone H3K14 acetylation.</title>
        <authorList>
            <person name="Tang P."/>
            <person name="Han J."/>
            <person name="Zhang C."/>
            <person name="Tang P."/>
            <person name="Qi F."/>
            <person name="Zhang K."/>
            <person name="Liang L."/>
        </authorList>
    </citation>
    <scope>NUCLEOTIDE SEQUENCE</scope>
    <source>
        <strain evidence="3">YMF1.00683</strain>
    </source>
</reference>
<dbReference type="AlphaFoldDB" id="A0AB34FB75"/>
<feature type="chain" id="PRO_5044284221" evidence="2">
    <location>
        <begin position="23"/>
        <end position="104"/>
    </location>
</feature>
<keyword evidence="4" id="KW-1185">Reference proteome</keyword>